<protein>
    <submittedName>
        <fullName evidence="4">Type IV secretion system protein VirB9</fullName>
    </submittedName>
</protein>
<dbReference type="EMBL" id="FUWJ01000019">
    <property type="protein sequence ID" value="SKA40416.1"/>
    <property type="molecule type" value="Genomic_DNA"/>
</dbReference>
<feature type="signal peptide" evidence="3">
    <location>
        <begin position="1"/>
        <end position="27"/>
    </location>
</feature>
<gene>
    <name evidence="4" type="ORF">SAMN02745126_06349</name>
</gene>
<keyword evidence="2 3" id="KW-0732">Signal</keyword>
<comment type="similarity">
    <text evidence="1">Belongs to the TrbG/VirB9 family.</text>
</comment>
<dbReference type="AlphaFoldDB" id="A0A1T4TIU1"/>
<dbReference type="Gene3D" id="2.60.40.2500">
    <property type="match status" value="1"/>
</dbReference>
<evidence type="ECO:0000313" key="5">
    <source>
        <dbReference type="Proteomes" id="UP000190092"/>
    </source>
</evidence>
<dbReference type="OrthoDB" id="7390264at2"/>
<evidence type="ECO:0000256" key="1">
    <source>
        <dbReference type="ARBA" id="ARBA00006135"/>
    </source>
</evidence>
<dbReference type="CDD" id="cd06911">
    <property type="entry name" value="VirB9_CagX_TrbG"/>
    <property type="match status" value="1"/>
</dbReference>
<dbReference type="RefSeq" id="WP_085938083.1">
    <property type="nucleotide sequence ID" value="NZ_FUWJ01000019.1"/>
</dbReference>
<dbReference type="InterPro" id="IPR033645">
    <property type="entry name" value="VirB9/CagX/TrbG_C"/>
</dbReference>
<dbReference type="InterPro" id="IPR038161">
    <property type="entry name" value="VirB9/CagX/TrbG_C_sf"/>
</dbReference>
<evidence type="ECO:0000256" key="2">
    <source>
        <dbReference type="ARBA" id="ARBA00022729"/>
    </source>
</evidence>
<evidence type="ECO:0000313" key="4">
    <source>
        <dbReference type="EMBL" id="SKA40416.1"/>
    </source>
</evidence>
<name>A0A1T4TIU1_9HYPH</name>
<organism evidence="4 5">
    <name type="scientific">Enhydrobacter aerosaccus</name>
    <dbReference type="NCBI Taxonomy" id="225324"/>
    <lineage>
        <taxon>Bacteria</taxon>
        <taxon>Pseudomonadati</taxon>
        <taxon>Pseudomonadota</taxon>
        <taxon>Alphaproteobacteria</taxon>
        <taxon>Hyphomicrobiales</taxon>
        <taxon>Enhydrobacter</taxon>
    </lineage>
</organism>
<reference evidence="5" key="1">
    <citation type="submission" date="2017-02" db="EMBL/GenBank/DDBJ databases">
        <authorList>
            <person name="Varghese N."/>
            <person name="Submissions S."/>
        </authorList>
    </citation>
    <scope>NUCLEOTIDE SEQUENCE [LARGE SCALE GENOMIC DNA]</scope>
    <source>
        <strain evidence="5">ATCC 27094</strain>
    </source>
</reference>
<keyword evidence="5" id="KW-1185">Reference proteome</keyword>
<dbReference type="Pfam" id="PF03524">
    <property type="entry name" value="CagX"/>
    <property type="match status" value="1"/>
</dbReference>
<dbReference type="STRING" id="225324.SAMN02745126_06349"/>
<dbReference type="Proteomes" id="UP000190092">
    <property type="component" value="Unassembled WGS sequence"/>
</dbReference>
<feature type="chain" id="PRO_5012933602" evidence="3">
    <location>
        <begin position="28"/>
        <end position="280"/>
    </location>
</feature>
<evidence type="ECO:0000256" key="3">
    <source>
        <dbReference type="SAM" id="SignalP"/>
    </source>
</evidence>
<accession>A0A1T4TIU1</accession>
<dbReference type="InterPro" id="IPR010258">
    <property type="entry name" value="Conjugal_tfr_TrbG/VirB9/CagX"/>
</dbReference>
<proteinExistence type="inferred from homology"/>
<sequence length="280" mass="30443">MKKGVILAAVSAFALAAPATVSWRAYANETPRSGALDSRVRYVNYNEWQVYTITTSLRWVQTIEIASDETIRNVAMGDTVSWEVAPTGNILFVKQREEAKRTNAVVTAVTPDGSLRTYQFEFQSEAGEPSMVKVKFLYPGVEAAKKKAEAEKERQANFGAAMATQAFSGTLNYRYTLTGTANYAPTDAWDNGQVTAFRFAGQTEIPSIYAVDGAGEERIVQVNMQGDVAVLGTVAAAWRLRIGPQVICIYNEAYAPAAAPRGNGTVGEGYVRQIKIGSDQ</sequence>